<protein>
    <submittedName>
        <fullName evidence="1">Uncharacterized protein</fullName>
    </submittedName>
</protein>
<keyword evidence="2" id="KW-1185">Reference proteome</keyword>
<reference evidence="1 2" key="2">
    <citation type="journal article" date="2022" name="Mol. Ecol. Resour.">
        <title>The genomes of chicory, endive, great burdock and yacon provide insights into Asteraceae paleo-polyploidization history and plant inulin production.</title>
        <authorList>
            <person name="Fan W."/>
            <person name="Wang S."/>
            <person name="Wang H."/>
            <person name="Wang A."/>
            <person name="Jiang F."/>
            <person name="Liu H."/>
            <person name="Zhao H."/>
            <person name="Xu D."/>
            <person name="Zhang Y."/>
        </authorList>
    </citation>
    <scope>NUCLEOTIDE SEQUENCE [LARGE SCALE GENOMIC DNA]</scope>
    <source>
        <strain evidence="2">cv. Yunnan</strain>
        <tissue evidence="1">Leaves</tissue>
    </source>
</reference>
<organism evidence="1 2">
    <name type="scientific">Smallanthus sonchifolius</name>
    <dbReference type="NCBI Taxonomy" id="185202"/>
    <lineage>
        <taxon>Eukaryota</taxon>
        <taxon>Viridiplantae</taxon>
        <taxon>Streptophyta</taxon>
        <taxon>Embryophyta</taxon>
        <taxon>Tracheophyta</taxon>
        <taxon>Spermatophyta</taxon>
        <taxon>Magnoliopsida</taxon>
        <taxon>eudicotyledons</taxon>
        <taxon>Gunneridae</taxon>
        <taxon>Pentapetalae</taxon>
        <taxon>asterids</taxon>
        <taxon>campanulids</taxon>
        <taxon>Asterales</taxon>
        <taxon>Asteraceae</taxon>
        <taxon>Asteroideae</taxon>
        <taxon>Heliantheae alliance</taxon>
        <taxon>Millerieae</taxon>
        <taxon>Smallanthus</taxon>
    </lineage>
</organism>
<evidence type="ECO:0000313" key="1">
    <source>
        <dbReference type="EMBL" id="KAI3813268.1"/>
    </source>
</evidence>
<dbReference type="EMBL" id="CM042023">
    <property type="protein sequence ID" value="KAI3813268.1"/>
    <property type="molecule type" value="Genomic_DNA"/>
</dbReference>
<evidence type="ECO:0000313" key="2">
    <source>
        <dbReference type="Proteomes" id="UP001056120"/>
    </source>
</evidence>
<dbReference type="Proteomes" id="UP001056120">
    <property type="component" value="Linkage Group LG06"/>
</dbReference>
<comment type="caution">
    <text evidence="1">The sequence shown here is derived from an EMBL/GenBank/DDBJ whole genome shotgun (WGS) entry which is preliminary data.</text>
</comment>
<accession>A0ACB9J000</accession>
<sequence length="133" mass="14778">MTEEEVIEEIGRKKDVGVYNFGGLEREGEKGNEGATTTSEKENLEEEMRVIVDAINGNFNAETNDLFGLDEILGLASNNDYIIKPNDNQFVPNPSMVNTHLIQISTMVFPLTITQLSRATLIRKESSIKGSKN</sequence>
<gene>
    <name evidence="1" type="ORF">L1987_17988</name>
</gene>
<name>A0ACB9J000_9ASTR</name>
<reference evidence="2" key="1">
    <citation type="journal article" date="2022" name="Mol. Ecol. Resour.">
        <title>The genomes of chicory, endive, great burdock and yacon provide insights into Asteraceae palaeo-polyploidization history and plant inulin production.</title>
        <authorList>
            <person name="Fan W."/>
            <person name="Wang S."/>
            <person name="Wang H."/>
            <person name="Wang A."/>
            <person name="Jiang F."/>
            <person name="Liu H."/>
            <person name="Zhao H."/>
            <person name="Xu D."/>
            <person name="Zhang Y."/>
        </authorList>
    </citation>
    <scope>NUCLEOTIDE SEQUENCE [LARGE SCALE GENOMIC DNA]</scope>
    <source>
        <strain evidence="2">cv. Yunnan</strain>
    </source>
</reference>
<proteinExistence type="predicted"/>